<protein>
    <submittedName>
        <fullName evidence="1">Abi family protein</fullName>
    </submittedName>
</protein>
<dbReference type="OrthoDB" id="5363652at2"/>
<evidence type="ECO:0000313" key="1">
    <source>
        <dbReference type="EMBL" id="QBG35955.1"/>
    </source>
</evidence>
<dbReference type="InterPro" id="IPR011664">
    <property type="entry name" value="Abi_system_AbiD/AbiF-like"/>
</dbReference>
<dbReference type="AlphaFoldDB" id="A0A4P6P8W4"/>
<gene>
    <name evidence="1" type="ORF">EMK97_09645</name>
</gene>
<reference evidence="1 2" key="1">
    <citation type="submission" date="2018-12" db="EMBL/GenBank/DDBJ databases">
        <title>Complete genome of Litorilituus sediminis.</title>
        <authorList>
            <person name="Liu A."/>
            <person name="Rong J."/>
        </authorList>
    </citation>
    <scope>NUCLEOTIDE SEQUENCE [LARGE SCALE GENOMIC DNA]</scope>
    <source>
        <strain evidence="1 2">JCM 17549</strain>
    </source>
</reference>
<name>A0A4P6P8W4_9GAMM</name>
<proteinExistence type="predicted"/>
<dbReference type="Proteomes" id="UP000290244">
    <property type="component" value="Chromosome"/>
</dbReference>
<sequence length="343" mass="40569">MIPFSKPSISVKDQITLLQNRGLIIQDTERAERYLEVISFFRLSAYMRPFQVPHDDQHTFKDNAEFKEVVALYAFDRELRLIIMDAVERVEVGIRSMVNNVMGPTYQNEEEPYSGSHWYLNRDRFNFRYDHQRLLGTLGNKQEQEKRSLRQEFDKIDNAQHDDAKKDILKNLKQRENYCRYYANNYSEPELPPCWAAIEELTLGELSHLYKGLKRDADRKAIAKRFKVPQDKLASWLHTLTFIRNCCAHHARLWNRELPIAPKLMRDPEWQFPTVLPDSQIQPAKRLFSVILLLAFLMKQVSPDSKWVNSLLALFAKYPNVPLKNMGFPEDWQQHPFLQEVIE</sequence>
<dbReference type="InterPro" id="IPR017034">
    <property type="entry name" value="Abi_system_AbiD/AbiF"/>
</dbReference>
<dbReference type="RefSeq" id="WP_130601636.1">
    <property type="nucleotide sequence ID" value="NZ_CP034759.1"/>
</dbReference>
<accession>A0A4P6P8W4</accession>
<dbReference type="PIRSF" id="PIRSF034934">
    <property type="entry name" value="AbiF_AbiD"/>
    <property type="match status" value="1"/>
</dbReference>
<dbReference type="EMBL" id="CP034759">
    <property type="protein sequence ID" value="QBG35955.1"/>
    <property type="molecule type" value="Genomic_DNA"/>
</dbReference>
<dbReference type="KEGG" id="lsd:EMK97_09645"/>
<organism evidence="1 2">
    <name type="scientific">Litorilituus sediminis</name>
    <dbReference type="NCBI Taxonomy" id="718192"/>
    <lineage>
        <taxon>Bacteria</taxon>
        <taxon>Pseudomonadati</taxon>
        <taxon>Pseudomonadota</taxon>
        <taxon>Gammaproteobacteria</taxon>
        <taxon>Alteromonadales</taxon>
        <taxon>Colwelliaceae</taxon>
        <taxon>Litorilituus</taxon>
    </lineage>
</organism>
<evidence type="ECO:0000313" key="2">
    <source>
        <dbReference type="Proteomes" id="UP000290244"/>
    </source>
</evidence>
<dbReference type="Pfam" id="PF07751">
    <property type="entry name" value="Abi_2"/>
    <property type="match status" value="1"/>
</dbReference>
<keyword evidence="2" id="KW-1185">Reference proteome</keyword>